<reference evidence="1 2" key="1">
    <citation type="submission" date="2022-10" db="EMBL/GenBank/DDBJ databases">
        <title>Luteolibacter flavescens strain MCCC 1K03193, whole genome shotgun sequencing project.</title>
        <authorList>
            <person name="Zhao G."/>
            <person name="Shen L."/>
        </authorList>
    </citation>
    <scope>NUCLEOTIDE SEQUENCE [LARGE SCALE GENOMIC DNA]</scope>
    <source>
        <strain evidence="1 2">MCCC 1K03193</strain>
    </source>
</reference>
<keyword evidence="2" id="KW-1185">Reference proteome</keyword>
<protein>
    <recommendedName>
        <fullName evidence="3">DUF892 family protein</fullName>
    </recommendedName>
</protein>
<accession>A0ABT3FR49</accession>
<dbReference type="RefSeq" id="WP_264502014.1">
    <property type="nucleotide sequence ID" value="NZ_JAPDDS010000008.1"/>
</dbReference>
<evidence type="ECO:0000313" key="2">
    <source>
        <dbReference type="Proteomes" id="UP001207930"/>
    </source>
</evidence>
<name>A0ABT3FR49_9BACT</name>
<dbReference type="Gene3D" id="1.20.1260.10">
    <property type="match status" value="1"/>
</dbReference>
<gene>
    <name evidence="1" type="ORF">OKA04_15075</name>
</gene>
<sequence length="190" mass="20108">MSDTHASNLKQYVNDMIGLEADVSKAIRGQLEDDRVKRHSRLAALLERIAVQSESRLERLKAISKDEGGALGGAIKEGVMTATGVLAGLYGKMREHPVSRMVRDDIVAQTTAATSYGMLLTLGLSASHVECARLAEDGLRACAPTVTLLTSELPEIVASELAEDAPLANPAAAQTALATIREAWSEAPSA</sequence>
<dbReference type="InterPro" id="IPR012347">
    <property type="entry name" value="Ferritin-like"/>
</dbReference>
<evidence type="ECO:0008006" key="3">
    <source>
        <dbReference type="Google" id="ProtNLM"/>
    </source>
</evidence>
<organism evidence="1 2">
    <name type="scientific">Luteolibacter flavescens</name>
    <dbReference type="NCBI Taxonomy" id="1859460"/>
    <lineage>
        <taxon>Bacteria</taxon>
        <taxon>Pseudomonadati</taxon>
        <taxon>Verrucomicrobiota</taxon>
        <taxon>Verrucomicrobiia</taxon>
        <taxon>Verrucomicrobiales</taxon>
        <taxon>Verrucomicrobiaceae</taxon>
        <taxon>Luteolibacter</taxon>
    </lineage>
</organism>
<evidence type="ECO:0000313" key="1">
    <source>
        <dbReference type="EMBL" id="MCW1886059.1"/>
    </source>
</evidence>
<dbReference type="EMBL" id="JAPDDS010000008">
    <property type="protein sequence ID" value="MCW1886059.1"/>
    <property type="molecule type" value="Genomic_DNA"/>
</dbReference>
<dbReference type="Proteomes" id="UP001207930">
    <property type="component" value="Unassembled WGS sequence"/>
</dbReference>
<proteinExistence type="predicted"/>
<comment type="caution">
    <text evidence="1">The sequence shown here is derived from an EMBL/GenBank/DDBJ whole genome shotgun (WGS) entry which is preliminary data.</text>
</comment>